<keyword evidence="1" id="KW-0675">Receptor</keyword>
<sequence>MLPDQQFAMFAPSATTTATAARRSTAIQSEMKKPEIEKRLFELRFTTMILNLTEFAAKIKADRQTRGPLVSSTGFTAEE</sequence>
<evidence type="ECO:0000313" key="2">
    <source>
        <dbReference type="Proteomes" id="UP001549320"/>
    </source>
</evidence>
<keyword evidence="2" id="KW-1185">Reference proteome</keyword>
<protein>
    <submittedName>
        <fullName evidence="1">Tripartite-type tricarboxylate transporter receptor subunit TctC</fullName>
    </submittedName>
</protein>
<evidence type="ECO:0000313" key="1">
    <source>
        <dbReference type="EMBL" id="MET4579974.1"/>
    </source>
</evidence>
<reference evidence="1 2" key="1">
    <citation type="submission" date="2024-06" db="EMBL/GenBank/DDBJ databases">
        <title>Sorghum-associated microbial communities from plants grown in Nebraska, USA.</title>
        <authorList>
            <person name="Schachtman D."/>
        </authorList>
    </citation>
    <scope>NUCLEOTIDE SEQUENCE [LARGE SCALE GENOMIC DNA]</scope>
    <source>
        <strain evidence="1 2">2709</strain>
    </source>
</reference>
<dbReference type="InterPro" id="IPR042100">
    <property type="entry name" value="Bug_dom1"/>
</dbReference>
<organism evidence="1 2">
    <name type="scientific">Ottowia thiooxydans</name>
    <dbReference type="NCBI Taxonomy" id="219182"/>
    <lineage>
        <taxon>Bacteria</taxon>
        <taxon>Pseudomonadati</taxon>
        <taxon>Pseudomonadota</taxon>
        <taxon>Betaproteobacteria</taxon>
        <taxon>Burkholderiales</taxon>
        <taxon>Comamonadaceae</taxon>
        <taxon>Ottowia</taxon>
    </lineage>
</organism>
<name>A0ABV2QG27_9BURK</name>
<comment type="caution">
    <text evidence="1">The sequence shown here is derived from an EMBL/GenBank/DDBJ whole genome shotgun (WGS) entry which is preliminary data.</text>
</comment>
<proteinExistence type="predicted"/>
<dbReference type="Proteomes" id="UP001549320">
    <property type="component" value="Unassembled WGS sequence"/>
</dbReference>
<dbReference type="Gene3D" id="3.40.190.150">
    <property type="entry name" value="Bordetella uptake gene, domain 1"/>
    <property type="match status" value="1"/>
</dbReference>
<gene>
    <name evidence="1" type="ORF">ABIE13_005112</name>
</gene>
<accession>A0ABV2QG27</accession>
<dbReference type="EMBL" id="JBEPSH010000013">
    <property type="protein sequence ID" value="MET4579974.1"/>
    <property type="molecule type" value="Genomic_DNA"/>
</dbReference>